<sequence>MGEVNWEIISQIPEVRIRAIDANEFIWYNKDPYMYDTNVGLLGSLVLGPSDKHRLSASRLVVVCVRLPCSRRNGGAGGHLPGWATAPYRFDHHDDPVQGGGRVGEPLVAFGVPVGDGAINGVG</sequence>
<dbReference type="Proteomes" id="UP001055439">
    <property type="component" value="Chromosome 8"/>
</dbReference>
<protein>
    <submittedName>
        <fullName evidence="1">Disease resistance protein</fullName>
    </submittedName>
</protein>
<gene>
    <name evidence="1" type="ORF">MUK42_07859</name>
</gene>
<evidence type="ECO:0000313" key="2">
    <source>
        <dbReference type="Proteomes" id="UP001055439"/>
    </source>
</evidence>
<proteinExistence type="predicted"/>
<accession>A0A9E7HIZ0</accession>
<evidence type="ECO:0000313" key="1">
    <source>
        <dbReference type="EMBL" id="URE30992.1"/>
    </source>
</evidence>
<organism evidence="1 2">
    <name type="scientific">Musa troglodytarum</name>
    <name type="common">fe'i banana</name>
    <dbReference type="NCBI Taxonomy" id="320322"/>
    <lineage>
        <taxon>Eukaryota</taxon>
        <taxon>Viridiplantae</taxon>
        <taxon>Streptophyta</taxon>
        <taxon>Embryophyta</taxon>
        <taxon>Tracheophyta</taxon>
        <taxon>Spermatophyta</taxon>
        <taxon>Magnoliopsida</taxon>
        <taxon>Liliopsida</taxon>
        <taxon>Zingiberales</taxon>
        <taxon>Musaceae</taxon>
        <taxon>Musa</taxon>
    </lineage>
</organism>
<keyword evidence="2" id="KW-1185">Reference proteome</keyword>
<reference evidence="1" key="1">
    <citation type="submission" date="2022-05" db="EMBL/GenBank/DDBJ databases">
        <title>The Musa troglodytarum L. genome provides insights into the mechanism of non-climacteric behaviour and enrichment of carotenoids.</title>
        <authorList>
            <person name="Wang J."/>
        </authorList>
    </citation>
    <scope>NUCLEOTIDE SEQUENCE</scope>
    <source>
        <tissue evidence="1">Leaf</tissue>
    </source>
</reference>
<dbReference type="AlphaFoldDB" id="A0A9E7HIZ0"/>
<dbReference type="EMBL" id="CP097510">
    <property type="protein sequence ID" value="URE30992.1"/>
    <property type="molecule type" value="Genomic_DNA"/>
</dbReference>
<name>A0A9E7HIZ0_9LILI</name>